<dbReference type="InterPro" id="IPR013736">
    <property type="entry name" value="Xaa-Pro_dipept_C"/>
</dbReference>
<dbReference type="Pfam" id="PF08530">
    <property type="entry name" value="PepX_C"/>
    <property type="match status" value="1"/>
</dbReference>
<dbReference type="RefSeq" id="WP_204291357.1">
    <property type="nucleotide sequence ID" value="NZ_BAAAGZ010000040.1"/>
</dbReference>
<evidence type="ECO:0000256" key="1">
    <source>
        <dbReference type="ARBA" id="ARBA00000123"/>
    </source>
</evidence>
<dbReference type="EC" id="3.4.14.11" evidence="3"/>
<evidence type="ECO:0000256" key="7">
    <source>
        <dbReference type="ARBA" id="ARBA00022825"/>
    </source>
</evidence>
<dbReference type="InterPro" id="IPR029058">
    <property type="entry name" value="AB_hydrolase_fold"/>
</dbReference>
<evidence type="ECO:0000259" key="10">
    <source>
        <dbReference type="SMART" id="SM00939"/>
    </source>
</evidence>
<protein>
    <recommendedName>
        <fullName evidence="3">Xaa-Pro dipeptidyl-peptidase</fullName>
        <ecNumber evidence="3">3.4.14.11</ecNumber>
    </recommendedName>
    <alternativeName>
        <fullName evidence="8">X-prolyl-dipeptidyl aminopeptidase</fullName>
    </alternativeName>
</protein>
<dbReference type="InterPro" id="IPR000383">
    <property type="entry name" value="Xaa-Pro-like_dom"/>
</dbReference>
<evidence type="ECO:0000256" key="6">
    <source>
        <dbReference type="ARBA" id="ARBA00022801"/>
    </source>
</evidence>
<dbReference type="Gene3D" id="2.60.120.260">
    <property type="entry name" value="Galactose-binding domain-like"/>
    <property type="match status" value="1"/>
</dbReference>
<feature type="signal peptide" evidence="9">
    <location>
        <begin position="1"/>
        <end position="28"/>
    </location>
</feature>
<keyword evidence="4" id="KW-0031">Aminopeptidase</keyword>
<gene>
    <name evidence="11" type="primary">pepX_2</name>
    <name evidence="11" type="ORF">Vgi01_29120</name>
</gene>
<evidence type="ECO:0000256" key="9">
    <source>
        <dbReference type="SAM" id="SignalP"/>
    </source>
</evidence>
<dbReference type="SUPFAM" id="SSF49785">
    <property type="entry name" value="Galactose-binding domain-like"/>
    <property type="match status" value="1"/>
</dbReference>
<evidence type="ECO:0000256" key="5">
    <source>
        <dbReference type="ARBA" id="ARBA00022670"/>
    </source>
</evidence>
<keyword evidence="5" id="KW-0645">Protease</keyword>
<dbReference type="Proteomes" id="UP000647860">
    <property type="component" value="Unassembled WGS sequence"/>
</dbReference>
<dbReference type="SUPFAM" id="SSF53474">
    <property type="entry name" value="alpha/beta-Hydrolases"/>
    <property type="match status" value="1"/>
</dbReference>
<dbReference type="EMBL" id="BOPA01000019">
    <property type="protein sequence ID" value="GIJ16228.1"/>
    <property type="molecule type" value="Genomic_DNA"/>
</dbReference>
<feature type="domain" description="Xaa-Pro dipeptidyl-peptidase C-terminal" evidence="10">
    <location>
        <begin position="357"/>
        <end position="623"/>
    </location>
</feature>
<evidence type="ECO:0000256" key="3">
    <source>
        <dbReference type="ARBA" id="ARBA00012463"/>
    </source>
</evidence>
<dbReference type="Gene3D" id="3.40.50.1820">
    <property type="entry name" value="alpha/beta hydrolase"/>
    <property type="match status" value="2"/>
</dbReference>
<dbReference type="Pfam" id="PF02129">
    <property type="entry name" value="Peptidase_S15"/>
    <property type="match status" value="1"/>
</dbReference>
<organism evidence="11 12">
    <name type="scientific">Micromonospora gifhornensis</name>
    <dbReference type="NCBI Taxonomy" id="84594"/>
    <lineage>
        <taxon>Bacteria</taxon>
        <taxon>Bacillati</taxon>
        <taxon>Actinomycetota</taxon>
        <taxon>Actinomycetes</taxon>
        <taxon>Micromonosporales</taxon>
        <taxon>Micromonosporaceae</taxon>
        <taxon>Micromonospora</taxon>
    </lineage>
</organism>
<dbReference type="InterPro" id="IPR008979">
    <property type="entry name" value="Galactose-bd-like_sf"/>
</dbReference>
<sequence>MRTTRRWWGTAVAVTVAAAMLPVTPATARPPKAPAGLVIADGVTQPAFGYADAIRERIFVTSDVDSDADGALDVVAMDIIRPKASDAGLRVPVIMDASPYYSTQCRGNDSECKVDLDGDGLLDRWPLFYDNYFVPRGYAVVLLDMIGTNNSTGCPTSGGRPDNVSAPVAIDWLNGRRKGVDADGNEVVAKWHNGKTGMIGKSYDGTLANAAAASGVKGLTTIVPISAIASWYDYSRSNGLVTRANNYSGSLSNTVTNPSRRAYCAPVRTQLGQDGDDVTGDYNAYWAERDYLPDAKKVKASVLLVHGINDDNVRADHFSKWWYELAKHKVQRKLWLTGTGHIDPFDFRRTEWVNTLHRWFDFWLHGIKNGIMHEPMVDLERLPDVWETHADWPIPGSKPTEIWLRPGTDGAPGDLSVKSTPGGKKQTATFTDTPTMSQANAIRHPSDPAANKDNRLVFLSEPLKAPLHISGTPIVKIKASVNGEDTNFAGLLVDYGTRERFSTSGDGIRTLTTEDCWGESATFGGYNEEACYRQVVKNVASNPQELVTKGVIDGLNLKSLYTSTLLVPGKKNAVDIPLQPEDYVFEAGHQIGVVLLGSYSGYSSRAKQTRAEITVHFDSTRITLPIVGGRKAAEAAGLN</sequence>
<keyword evidence="12" id="KW-1185">Reference proteome</keyword>
<feature type="chain" id="PRO_5045276843" description="Xaa-Pro dipeptidyl-peptidase" evidence="9">
    <location>
        <begin position="29"/>
        <end position="639"/>
    </location>
</feature>
<dbReference type="SMART" id="SM00939">
    <property type="entry name" value="PepX_C"/>
    <property type="match status" value="1"/>
</dbReference>
<keyword evidence="9" id="KW-0732">Signal</keyword>
<evidence type="ECO:0000256" key="4">
    <source>
        <dbReference type="ARBA" id="ARBA00022438"/>
    </source>
</evidence>
<evidence type="ECO:0000256" key="2">
    <source>
        <dbReference type="ARBA" id="ARBA00010819"/>
    </source>
</evidence>
<dbReference type="PRINTS" id="PR00923">
    <property type="entry name" value="LACTOPTASE"/>
</dbReference>
<reference evidence="11 12" key="1">
    <citation type="submission" date="2021-01" db="EMBL/GenBank/DDBJ databases">
        <title>Whole genome shotgun sequence of Verrucosispora gifhornensis NBRC 16317.</title>
        <authorList>
            <person name="Komaki H."/>
            <person name="Tamura T."/>
        </authorList>
    </citation>
    <scope>NUCLEOTIDE SEQUENCE [LARGE SCALE GENOMIC DNA]</scope>
    <source>
        <strain evidence="11 12">NBRC 16317</strain>
    </source>
</reference>
<evidence type="ECO:0000313" key="12">
    <source>
        <dbReference type="Proteomes" id="UP000647860"/>
    </source>
</evidence>
<dbReference type="NCBIfam" id="TIGR00976">
    <property type="entry name" value="CocE_NonD"/>
    <property type="match status" value="1"/>
</dbReference>
<dbReference type="InterPro" id="IPR008252">
    <property type="entry name" value="Pept_S15_Xpro"/>
</dbReference>
<proteinExistence type="inferred from homology"/>
<comment type="caution">
    <text evidence="11">The sequence shown here is derived from an EMBL/GenBank/DDBJ whole genome shotgun (WGS) entry which is preliminary data.</text>
</comment>
<keyword evidence="6" id="KW-0378">Hydrolase</keyword>
<evidence type="ECO:0000256" key="8">
    <source>
        <dbReference type="ARBA" id="ARBA00030045"/>
    </source>
</evidence>
<name>A0ABQ4IE92_9ACTN</name>
<comment type="catalytic activity">
    <reaction evidence="1">
        <text>Hydrolyzes Xaa-Pro-|- bonds to release unblocked, N-terminal dipeptides from substrates including Ala-Pro-|-p-nitroanilide and (sequentially) Tyr-Pro-|-Phe-Pro-|-Gly-Pro-|-Ile.</text>
        <dbReference type="EC" id="3.4.14.11"/>
    </reaction>
</comment>
<dbReference type="InterPro" id="IPR005674">
    <property type="entry name" value="CocE/Ser_esterase"/>
</dbReference>
<comment type="similarity">
    <text evidence="2">Belongs to the peptidase S15 family.</text>
</comment>
<keyword evidence="7" id="KW-0720">Serine protease</keyword>
<evidence type="ECO:0000313" key="11">
    <source>
        <dbReference type="EMBL" id="GIJ16228.1"/>
    </source>
</evidence>
<accession>A0ABQ4IE92</accession>
<dbReference type="NCBIfam" id="NF003780">
    <property type="entry name" value="PRK05371.1-1"/>
    <property type="match status" value="1"/>
</dbReference>